<dbReference type="EMBL" id="JBHMEA010000016">
    <property type="protein sequence ID" value="MFB9231424.1"/>
    <property type="molecule type" value="Genomic_DNA"/>
</dbReference>
<accession>A0ABV5JD81</accession>
<reference evidence="3 4" key="1">
    <citation type="submission" date="2024-09" db="EMBL/GenBank/DDBJ databases">
        <authorList>
            <person name="Sun Q."/>
            <person name="Mori K."/>
        </authorList>
    </citation>
    <scope>NUCLEOTIDE SEQUENCE [LARGE SCALE GENOMIC DNA]</scope>
    <source>
        <strain evidence="3 4">CECT 8726</strain>
    </source>
</reference>
<dbReference type="RefSeq" id="WP_213888780.1">
    <property type="nucleotide sequence ID" value="NZ_JAGFNU010000005.1"/>
</dbReference>
<protein>
    <recommendedName>
        <fullName evidence="5">Plastocyanin</fullName>
    </recommendedName>
</protein>
<organism evidence="3 4">
    <name type="scientific">Pseudohalocynthiibacter aestuariivivens</name>
    <dbReference type="NCBI Taxonomy" id="1591409"/>
    <lineage>
        <taxon>Bacteria</taxon>
        <taxon>Pseudomonadati</taxon>
        <taxon>Pseudomonadota</taxon>
        <taxon>Alphaproteobacteria</taxon>
        <taxon>Rhodobacterales</taxon>
        <taxon>Paracoccaceae</taxon>
        <taxon>Pseudohalocynthiibacter</taxon>
    </lineage>
</organism>
<keyword evidence="4" id="KW-1185">Reference proteome</keyword>
<gene>
    <name evidence="3" type="ORF">ACFFUT_06435</name>
</gene>
<dbReference type="Proteomes" id="UP001589683">
    <property type="component" value="Unassembled WGS sequence"/>
</dbReference>
<evidence type="ECO:0000256" key="2">
    <source>
        <dbReference type="SAM" id="SignalP"/>
    </source>
</evidence>
<sequence>MLRKSLVSLTLAGFMSVGATTAFGEIHVVTIYDNHFMPPLVYANPGDTIRFLNDDTVARTALAKDESWSTDSLAPSGSFDVQVASGMDLTFESADTTTYEDGEIANPEGAVTFDPAPVD</sequence>
<evidence type="ECO:0008006" key="5">
    <source>
        <dbReference type="Google" id="ProtNLM"/>
    </source>
</evidence>
<dbReference type="SUPFAM" id="SSF49503">
    <property type="entry name" value="Cupredoxins"/>
    <property type="match status" value="1"/>
</dbReference>
<dbReference type="InterPro" id="IPR008972">
    <property type="entry name" value="Cupredoxin"/>
</dbReference>
<feature type="signal peptide" evidence="2">
    <location>
        <begin position="1"/>
        <end position="19"/>
    </location>
</feature>
<evidence type="ECO:0000256" key="1">
    <source>
        <dbReference type="SAM" id="MobiDB-lite"/>
    </source>
</evidence>
<proteinExistence type="predicted"/>
<comment type="caution">
    <text evidence="3">The sequence shown here is derived from an EMBL/GenBank/DDBJ whole genome shotgun (WGS) entry which is preliminary data.</text>
</comment>
<keyword evidence="2" id="KW-0732">Signal</keyword>
<evidence type="ECO:0000313" key="4">
    <source>
        <dbReference type="Proteomes" id="UP001589683"/>
    </source>
</evidence>
<dbReference type="Gene3D" id="2.60.40.420">
    <property type="entry name" value="Cupredoxins - blue copper proteins"/>
    <property type="match status" value="1"/>
</dbReference>
<name>A0ABV5JD81_9RHOB</name>
<feature type="chain" id="PRO_5045218983" description="Plastocyanin" evidence="2">
    <location>
        <begin position="20"/>
        <end position="119"/>
    </location>
</feature>
<feature type="region of interest" description="Disordered" evidence="1">
    <location>
        <begin position="98"/>
        <end position="119"/>
    </location>
</feature>
<evidence type="ECO:0000313" key="3">
    <source>
        <dbReference type="EMBL" id="MFB9231424.1"/>
    </source>
</evidence>